<keyword evidence="2" id="KW-1133">Transmembrane helix</keyword>
<sequence length="254" mass="28539">MTSDYEDPASLPSCYGSMNSSRITYKAAQVRRPHPYHTTRSSRLSRTSIKQGKSLNIYFAFILFVSSVNMAMLCYITITLESRVPSSDRQSIRPLPKTDSNCCPEMDQVVSSINTMMNALTYTLPQVLTSNKHSLITRMNHLVTEIKDFVKMNNLDLNVRLGLNRTIALRTGNNSKKDEVTAGASPRATKPPWSPPITLIPPKPTNRLAFYPLRSSDNQAYDESIYQKVKALNTHHNPKNGDIESDINNLNPAF</sequence>
<evidence type="ECO:0000313" key="3">
    <source>
        <dbReference type="EMBL" id="QIM73993.1"/>
    </source>
</evidence>
<organism evidence="3">
    <name type="scientific">Paramyxoviridae sp</name>
    <dbReference type="NCBI Taxonomy" id="1663356"/>
    <lineage>
        <taxon>Viruses</taxon>
        <taxon>Riboviria</taxon>
        <taxon>Orthornavirae</taxon>
        <taxon>Negarnaviricota</taxon>
        <taxon>Haploviricotina</taxon>
        <taxon>Monjiviricetes</taxon>
        <taxon>Mononegavirales</taxon>
        <taxon>Paramyxoviridae</taxon>
    </lineage>
</organism>
<proteinExistence type="predicted"/>
<evidence type="ECO:0000256" key="2">
    <source>
        <dbReference type="SAM" id="Phobius"/>
    </source>
</evidence>
<name>A0A858HQJ6_9MONO</name>
<accession>A0A858HQJ6</accession>
<dbReference type="EMBL" id="MT085297">
    <property type="protein sequence ID" value="QIM73993.1"/>
    <property type="molecule type" value="Viral_cRNA"/>
</dbReference>
<feature type="region of interest" description="Disordered" evidence="1">
    <location>
        <begin position="174"/>
        <end position="199"/>
    </location>
</feature>
<protein>
    <submittedName>
        <fullName evidence="3">Transmembrane protein</fullName>
    </submittedName>
</protein>
<gene>
    <name evidence="3" type="primary">TM</name>
</gene>
<evidence type="ECO:0000256" key="1">
    <source>
        <dbReference type="SAM" id="MobiDB-lite"/>
    </source>
</evidence>
<feature type="transmembrane region" description="Helical" evidence="2">
    <location>
        <begin position="55"/>
        <end position="78"/>
    </location>
</feature>
<reference evidence="3" key="1">
    <citation type="journal article" date="2020" name="Res Sq">
        <title>Decoding the RNA viromes of rodent lungs provides new visions into the origin and evolution pattern of rodent-borne diseases in Mainland Southeast Asia.</title>
        <authorList>
            <person name="Wu Z."/>
            <person name="Han Y."/>
            <person name="Liu B."/>
            <person name="Li H."/>
            <person name="Zhu G."/>
            <person name="Latinne A."/>
            <person name="Dong J."/>
            <person name="Sun L."/>
            <person name="Du J."/>
            <person name="Zhou S."/>
            <person name="Chen M."/>
            <person name="Kritiyakan A."/>
            <person name="Jittapalapong S."/>
            <person name="Chaisiri K."/>
            <person name="Buchy P."/>
            <person name="Duong V."/>
            <person name="Yang J."/>
            <person name="Jiang J."/>
            <person name="Xu X."/>
            <person name="Zhou H."/>
            <person name="Yang F."/>
            <person name="Morand S."/>
            <person name="Daszak P."/>
            <person name="Jin Q."/>
        </authorList>
    </citation>
    <scope>NUCLEOTIDE SEQUENCE</scope>
    <source>
        <strain evidence="3">RtBi-ParaV/Tt2013</strain>
    </source>
</reference>
<keyword evidence="2" id="KW-0472">Membrane</keyword>
<keyword evidence="2 3" id="KW-0812">Transmembrane</keyword>